<dbReference type="InParanoid" id="A0A167P3Q5"/>
<proteinExistence type="predicted"/>
<dbReference type="InterPro" id="IPR009597">
    <property type="entry name" value="DUF1206"/>
</dbReference>
<dbReference type="GeneID" id="28991760"/>
<feature type="transmembrane region" description="Helical" evidence="1">
    <location>
        <begin position="232"/>
        <end position="251"/>
    </location>
</feature>
<keyword evidence="4" id="KW-1185">Reference proteome</keyword>
<dbReference type="VEuPathDB" id="FungiDB:PHYBLDRAFT_142690"/>
<feature type="transmembrane region" description="Helical" evidence="1">
    <location>
        <begin position="282"/>
        <end position="303"/>
    </location>
</feature>
<keyword evidence="1" id="KW-0472">Membrane</keyword>
<evidence type="ECO:0000313" key="3">
    <source>
        <dbReference type="EMBL" id="OAD77186.1"/>
    </source>
</evidence>
<feature type="transmembrane region" description="Helical" evidence="1">
    <location>
        <begin position="379"/>
        <end position="401"/>
    </location>
</feature>
<reference evidence="4" key="1">
    <citation type="submission" date="2015-06" db="EMBL/GenBank/DDBJ databases">
        <title>Expansion of signal transduction pathways in fungi by whole-genome duplication.</title>
        <authorList>
            <consortium name="DOE Joint Genome Institute"/>
            <person name="Corrochano L.M."/>
            <person name="Kuo A."/>
            <person name="Marcet-Houben M."/>
            <person name="Polaino S."/>
            <person name="Salamov A."/>
            <person name="Villalobos J.M."/>
            <person name="Alvarez M.I."/>
            <person name="Avalos J."/>
            <person name="Benito E.P."/>
            <person name="Benoit I."/>
            <person name="Burger G."/>
            <person name="Camino L.P."/>
            <person name="Canovas D."/>
            <person name="Cerda-Olmedo E."/>
            <person name="Cheng J.-F."/>
            <person name="Dominguez A."/>
            <person name="Elias M."/>
            <person name="Eslava A.P."/>
            <person name="Glaser F."/>
            <person name="Grimwood J."/>
            <person name="Gutierrez G."/>
            <person name="Heitman J."/>
            <person name="Henrissat B."/>
            <person name="Iturriaga E.A."/>
            <person name="Lang B.F."/>
            <person name="Lavin J.L."/>
            <person name="Lee S."/>
            <person name="Li W."/>
            <person name="Lindquist E."/>
            <person name="Lopez-Garcia S."/>
            <person name="Luque E.M."/>
            <person name="Marcos A.T."/>
            <person name="Martin J."/>
            <person name="McCluskey K."/>
            <person name="Medina H.R."/>
            <person name="Miralles-Duran A."/>
            <person name="Miyazaki A."/>
            <person name="Munoz-Torres E."/>
            <person name="Oguiza J.A."/>
            <person name="Ohm R."/>
            <person name="Olmedo M."/>
            <person name="Orejas M."/>
            <person name="Ortiz-Castellanos L."/>
            <person name="Pisabarro A.G."/>
            <person name="Rodriguez-Romero J."/>
            <person name="Ruiz-Herrera J."/>
            <person name="Ruiz-Vazquez R."/>
            <person name="Sanz C."/>
            <person name="Schackwitz W."/>
            <person name="Schmutz J."/>
            <person name="Shahriari M."/>
            <person name="Shelest E."/>
            <person name="Silva-Franco F."/>
            <person name="Soanes D."/>
            <person name="Syed K."/>
            <person name="Tagua V.G."/>
            <person name="Talbot N.J."/>
            <person name="Thon M."/>
            <person name="De vries R.P."/>
            <person name="Wiebenga A."/>
            <person name="Yadav J.S."/>
            <person name="Braun E.L."/>
            <person name="Baker S."/>
            <person name="Garre V."/>
            <person name="Horwitz B."/>
            <person name="Torres-Martinez S."/>
            <person name="Idnurm A."/>
            <person name="Herrera-Estrella A."/>
            <person name="Gabaldon T."/>
            <person name="Grigoriev I.V."/>
        </authorList>
    </citation>
    <scope>NUCLEOTIDE SEQUENCE [LARGE SCALE GENOMIC DNA]</scope>
    <source>
        <strain evidence="4">NRRL 1555(-)</strain>
    </source>
</reference>
<sequence>MNLNQIDNYQKISIPYTNTTQEFKTNVLPGMETEYSEKNGQHIHFDESQEKSIKDQVNFELSPGLSETINLHSQPNDQVEDSMLTPPHRPIDITSVDILPIPGEEPPPKQDQDQEDTSMSLPFYLGGIKEGHKKVLTFVGRCGFIAKGVVYGIIGVLSCTNVTGDWTPNGSQNNESPQGAFLLLGGIPYIGRPILVILAIGLITYIIWRFWEAITSQGADAKMSKAANFFRYRLSPFVSGCVYVAYTYYVIRMIYQTPEEQQELTSSKAFPGSWTGSSLGKAGISLLGIAFMIATITQIVNSVTCNFRHDLRTSDPNARQWEAAIVNTAGRIGFAGRAAVFGTLSGFFWDSLAKRNESGSHNVIGAAMSKLATSSGGQFFLMLTGICLVIYGLFSISNAYYKYFPTPPPSREPMYTLPKVRRDSSVRVTDQGAPVSYHNRFKWWSGLLSRLQRNTSNETKDDVHIETVSTIGSLPSQYSLLPNQNNANRIS</sequence>
<evidence type="ECO:0000259" key="2">
    <source>
        <dbReference type="Pfam" id="PF06724"/>
    </source>
</evidence>
<dbReference type="Pfam" id="PF06724">
    <property type="entry name" value="DUF1206"/>
    <property type="match status" value="2"/>
</dbReference>
<evidence type="ECO:0000313" key="4">
    <source>
        <dbReference type="Proteomes" id="UP000077315"/>
    </source>
</evidence>
<accession>A0A167P3Q5</accession>
<keyword evidence="1" id="KW-1133">Transmembrane helix</keyword>
<organism evidence="3 4">
    <name type="scientific">Phycomyces blakesleeanus (strain ATCC 8743b / DSM 1359 / FGSC 10004 / NBRC 33097 / NRRL 1555)</name>
    <dbReference type="NCBI Taxonomy" id="763407"/>
    <lineage>
        <taxon>Eukaryota</taxon>
        <taxon>Fungi</taxon>
        <taxon>Fungi incertae sedis</taxon>
        <taxon>Mucoromycota</taxon>
        <taxon>Mucoromycotina</taxon>
        <taxon>Mucoromycetes</taxon>
        <taxon>Mucorales</taxon>
        <taxon>Phycomycetaceae</taxon>
        <taxon>Phycomyces</taxon>
    </lineage>
</organism>
<feature type="domain" description="DUF1206" evidence="2">
    <location>
        <begin position="332"/>
        <end position="402"/>
    </location>
</feature>
<feature type="transmembrane region" description="Helical" evidence="1">
    <location>
        <begin position="189"/>
        <end position="211"/>
    </location>
</feature>
<protein>
    <recommendedName>
        <fullName evidence="2">DUF1206 domain-containing protein</fullName>
    </recommendedName>
</protein>
<dbReference type="EMBL" id="KV440975">
    <property type="protein sequence ID" value="OAD77186.1"/>
    <property type="molecule type" value="Genomic_DNA"/>
</dbReference>
<evidence type="ECO:0000256" key="1">
    <source>
        <dbReference type="SAM" id="Phobius"/>
    </source>
</evidence>
<dbReference type="OrthoDB" id="18869at2759"/>
<dbReference type="AlphaFoldDB" id="A0A167P3Q5"/>
<name>A0A167P3Q5_PHYB8</name>
<feature type="domain" description="DUF1206" evidence="2">
    <location>
        <begin position="143"/>
        <end position="215"/>
    </location>
</feature>
<keyword evidence="1" id="KW-0812">Transmembrane</keyword>
<gene>
    <name evidence="3" type="ORF">PHYBLDRAFT_142690</name>
</gene>
<dbReference type="Proteomes" id="UP000077315">
    <property type="component" value="Unassembled WGS sequence"/>
</dbReference>
<dbReference type="RefSeq" id="XP_018295226.1">
    <property type="nucleotide sequence ID" value="XM_018430854.1"/>
</dbReference>